<name>A0A291GS53_9MICO</name>
<proteinExistence type="predicted"/>
<keyword evidence="2" id="KW-1185">Reference proteome</keyword>
<evidence type="ECO:0000313" key="1">
    <source>
        <dbReference type="EMBL" id="ATG53038.1"/>
    </source>
</evidence>
<dbReference type="AlphaFoldDB" id="A0A291GS53"/>
<organism evidence="1 2">
    <name type="scientific">Brachybacterium vulturis</name>
    <dbReference type="NCBI Taxonomy" id="2017484"/>
    <lineage>
        <taxon>Bacteria</taxon>
        <taxon>Bacillati</taxon>
        <taxon>Actinomycetota</taxon>
        <taxon>Actinomycetes</taxon>
        <taxon>Micrococcales</taxon>
        <taxon>Dermabacteraceae</taxon>
        <taxon>Brachybacterium</taxon>
    </lineage>
</organism>
<accession>A0A291GS53</accession>
<dbReference type="EMBL" id="CP023563">
    <property type="protein sequence ID" value="ATG53038.1"/>
    <property type="molecule type" value="Genomic_DNA"/>
</dbReference>
<gene>
    <name evidence="1" type="ORF">CFK38_00610</name>
</gene>
<dbReference type="OrthoDB" id="4546670at2"/>
<reference evidence="2" key="1">
    <citation type="submission" date="2017-09" db="EMBL/GenBank/DDBJ databases">
        <title>Brachybacterium sp. VM2412.</title>
        <authorList>
            <person name="Tak E.J."/>
            <person name="Bae J.-W."/>
        </authorList>
    </citation>
    <scope>NUCLEOTIDE SEQUENCE [LARGE SCALE GENOMIC DNA]</scope>
    <source>
        <strain evidence="2">VM2412</strain>
    </source>
</reference>
<sequence>MVFIRLQSAVPNRRGVFPGVFAMANGLRDAGLLSPTDEEQVRRWNAHGERTYTDPSTVLADCYDPAVNPGARSWFRDDATELLQMALRYTELLDRCEVPWTQLRTARPGRIVYEDPVQVVAVPFTYDEHWPLTPPRTA</sequence>
<dbReference type="KEGG" id="brz:CFK38_00610"/>
<protein>
    <submittedName>
        <fullName evidence="1">Uncharacterized protein</fullName>
    </submittedName>
</protein>
<dbReference type="Proteomes" id="UP000218165">
    <property type="component" value="Chromosome"/>
</dbReference>
<evidence type="ECO:0000313" key="2">
    <source>
        <dbReference type="Proteomes" id="UP000218165"/>
    </source>
</evidence>